<gene>
    <name evidence="1" type="ORF">SSFG_01027</name>
</gene>
<proteinExistence type="predicted"/>
<evidence type="ECO:0000313" key="2">
    <source>
        <dbReference type="Proteomes" id="UP000003824"/>
    </source>
</evidence>
<dbReference type="EMBL" id="DS999641">
    <property type="protein sequence ID" value="EFE65773.2"/>
    <property type="molecule type" value="Genomic_DNA"/>
</dbReference>
<dbReference type="RefSeq" id="WP_004980514.1">
    <property type="nucleotide sequence ID" value="NZ_DS999641.1"/>
</dbReference>
<evidence type="ECO:0000313" key="1">
    <source>
        <dbReference type="EMBL" id="EFE65773.2"/>
    </source>
</evidence>
<protein>
    <submittedName>
        <fullName evidence="1">Predicted protein</fullName>
    </submittedName>
</protein>
<dbReference type="AlphaFoldDB" id="D6A4D3"/>
<reference evidence="2" key="1">
    <citation type="submission" date="2008-12" db="EMBL/GenBank/DDBJ databases">
        <title>Annotation of Streptomyces ghanaensis ATCC 14672.</title>
        <authorList>
            <consortium name="The Broad Institute Genome Sequencing Platform"/>
            <consortium name="Broad Institute Microbial Sequencing Center"/>
            <person name="Fischbach M."/>
            <person name="Ward D."/>
            <person name="Young S."/>
            <person name="Kodira C.D."/>
            <person name="Zeng Q."/>
            <person name="Koehrsen M."/>
            <person name="Godfrey P."/>
            <person name="Alvarado L."/>
            <person name="Berlin A.M."/>
            <person name="Borenstein D."/>
            <person name="Chen Z."/>
            <person name="Engels R."/>
            <person name="Freedman E."/>
            <person name="Gellesch M."/>
            <person name="Goldberg J."/>
            <person name="Griggs A."/>
            <person name="Gujja S."/>
            <person name="Heiman D.I."/>
            <person name="Hepburn T.A."/>
            <person name="Howarth C."/>
            <person name="Jen D."/>
            <person name="Larson L."/>
            <person name="Lewis B."/>
            <person name="Mehta T."/>
            <person name="Park D."/>
            <person name="Pearson M."/>
            <person name="Roberts A."/>
            <person name="Saif S."/>
            <person name="Shea T.D."/>
            <person name="Shenoy N."/>
            <person name="Sisk P."/>
            <person name="Stolte C."/>
            <person name="Sykes S.N."/>
            <person name="Walk T."/>
            <person name="White J."/>
            <person name="Yandava C."/>
            <person name="Straight P."/>
            <person name="Clardy J."/>
            <person name="Hung D."/>
            <person name="Kolter R."/>
            <person name="Mekalanos J."/>
            <person name="Walker S."/>
            <person name="Walsh C.T."/>
            <person name="Wieland B.L.C."/>
            <person name="Ilzarbe M."/>
            <person name="Galagan J."/>
            <person name="Nusbaum C."/>
            <person name="Birren B."/>
        </authorList>
    </citation>
    <scope>NUCLEOTIDE SEQUENCE [LARGE SCALE GENOMIC DNA]</scope>
    <source>
        <strain evidence="2">ATCC 14672 / DSM 40746 / JCM 4963 / KCTC 9882 / NRRL B-12104 / FH 1290</strain>
    </source>
</reference>
<name>D6A4D3_STRV1</name>
<accession>D6A4D3</accession>
<dbReference type="Proteomes" id="UP000003824">
    <property type="component" value="Unassembled WGS sequence"/>
</dbReference>
<sequence length="60" mass="6712">MAQYTINYLNGTTEHVTADGVEYDPDARDYTFYLDKQAVALAPVANVRSVHHQDAKAVTR</sequence>
<organism evidence="1 2">
    <name type="scientific">Streptomyces viridosporus (strain ATCC 14672 / DSM 40746 / JCM 4963 / KCTC 9882 / NRRL B-12104 / FH 1290)</name>
    <name type="common">Streptomyces ghanaensis</name>
    <dbReference type="NCBI Taxonomy" id="566461"/>
    <lineage>
        <taxon>Bacteria</taxon>
        <taxon>Bacillati</taxon>
        <taxon>Actinomycetota</taxon>
        <taxon>Actinomycetes</taxon>
        <taxon>Kitasatosporales</taxon>
        <taxon>Streptomycetaceae</taxon>
        <taxon>Streptomyces</taxon>
    </lineage>
</organism>